<dbReference type="InterPro" id="IPR010293">
    <property type="entry name" value="Sbt_1"/>
</dbReference>
<dbReference type="PANTHER" id="PTHR40400:SF1">
    <property type="entry name" value="SLR1512 PROTEIN"/>
    <property type="match status" value="1"/>
</dbReference>
<keyword evidence="1" id="KW-0812">Transmembrane</keyword>
<gene>
    <name evidence="2" type="ORF">CUN48_00085</name>
</gene>
<organism evidence="2 3">
    <name type="scientific">Candidatus Thermofonsia Clade 3 bacterium</name>
    <dbReference type="NCBI Taxonomy" id="2364212"/>
    <lineage>
        <taxon>Bacteria</taxon>
        <taxon>Bacillati</taxon>
        <taxon>Chloroflexota</taxon>
        <taxon>Candidatus Thermofontia</taxon>
        <taxon>Candidatus Thermofonsia Clade 3</taxon>
    </lineage>
</organism>
<feature type="transmembrane region" description="Helical" evidence="1">
    <location>
        <begin position="131"/>
        <end position="152"/>
    </location>
</feature>
<feature type="transmembrane region" description="Helical" evidence="1">
    <location>
        <begin position="295"/>
        <end position="317"/>
    </location>
</feature>
<keyword evidence="1" id="KW-0472">Membrane</keyword>
<feature type="transmembrane region" description="Helical" evidence="1">
    <location>
        <begin position="6"/>
        <end position="28"/>
    </location>
</feature>
<feature type="transmembrane region" description="Helical" evidence="1">
    <location>
        <begin position="207"/>
        <end position="224"/>
    </location>
</feature>
<dbReference type="Proteomes" id="UP000230790">
    <property type="component" value="Unassembled WGS sequence"/>
</dbReference>
<dbReference type="Pfam" id="PF05982">
    <property type="entry name" value="Sbt_1"/>
    <property type="match status" value="1"/>
</dbReference>
<sequence length="328" mass="35193">MDTLEIIRTSFLSPLMLAFIVGVIATLVRSELEFPQPVLNAISIYLVFSIALKGGTELAEAGLGRIVAPALVTALLAVVTPSLAYFLARRFIRLDIANAAGIAALYGSVSSVTFFAALSLAEKLGSPAEPFMPVLVSLMEWAILIALFIARWRLRRAELNGNLPMSEILIDTLRGRSVILLLGGLFIGALIGETGFQSVKPFFEDPFRGVLTLFLLEMGMVAGRQLREFFRLGPRLLAFGVAFPVFNGLLGTMLGVLAGLSPGGSFVLGAITASASYIDAPAAVRAALPQANPSIYLTSSLGITFPFNLVIGLPLYYQFALWLHTLVR</sequence>
<feature type="transmembrane region" description="Helical" evidence="1">
    <location>
        <begin position="66"/>
        <end position="87"/>
    </location>
</feature>
<proteinExistence type="predicted"/>
<comment type="caution">
    <text evidence="2">The sequence shown here is derived from an EMBL/GenBank/DDBJ whole genome shotgun (WGS) entry which is preliminary data.</text>
</comment>
<reference evidence="2 3" key="1">
    <citation type="submission" date="2017-11" db="EMBL/GenBank/DDBJ databases">
        <title>Evolution of Phototrophy in the Chloroflexi Phylum Driven by Horizontal Gene Transfer.</title>
        <authorList>
            <person name="Ward L.M."/>
            <person name="Hemp J."/>
            <person name="Shih P.M."/>
            <person name="Mcglynn S.E."/>
            <person name="Fischer W."/>
        </authorList>
    </citation>
    <scope>NUCLEOTIDE SEQUENCE [LARGE SCALE GENOMIC DNA]</scope>
    <source>
        <strain evidence="2">JP3_7</strain>
    </source>
</reference>
<dbReference type="EMBL" id="PGTN01000001">
    <property type="protein sequence ID" value="PJF49049.1"/>
    <property type="molecule type" value="Genomic_DNA"/>
</dbReference>
<dbReference type="PANTHER" id="PTHR40400">
    <property type="entry name" value="SLR1512 PROTEIN"/>
    <property type="match status" value="1"/>
</dbReference>
<evidence type="ECO:0000313" key="3">
    <source>
        <dbReference type="Proteomes" id="UP000230790"/>
    </source>
</evidence>
<accession>A0A2M8QGX4</accession>
<keyword evidence="1" id="KW-1133">Transmembrane helix</keyword>
<name>A0A2M8QGX4_9CHLR</name>
<dbReference type="AlphaFoldDB" id="A0A2M8QGX4"/>
<feature type="transmembrane region" description="Helical" evidence="1">
    <location>
        <begin position="99"/>
        <end position="119"/>
    </location>
</feature>
<protein>
    <submittedName>
        <fullName evidence="2">Sodium-dependent bicarbonate transport family permease</fullName>
    </submittedName>
</protein>
<feature type="transmembrane region" description="Helical" evidence="1">
    <location>
        <begin position="173"/>
        <end position="192"/>
    </location>
</feature>
<feature type="transmembrane region" description="Helical" evidence="1">
    <location>
        <begin position="236"/>
        <end position="260"/>
    </location>
</feature>
<evidence type="ECO:0000313" key="2">
    <source>
        <dbReference type="EMBL" id="PJF49049.1"/>
    </source>
</evidence>
<evidence type="ECO:0000256" key="1">
    <source>
        <dbReference type="SAM" id="Phobius"/>
    </source>
</evidence>